<dbReference type="STRING" id="101127.A0A1X2GX32"/>
<evidence type="ECO:0000256" key="2">
    <source>
        <dbReference type="ARBA" id="ARBA00022679"/>
    </source>
</evidence>
<evidence type="ECO:0000256" key="3">
    <source>
        <dbReference type="ARBA" id="ARBA00022777"/>
    </source>
</evidence>
<dbReference type="GO" id="GO:0000824">
    <property type="term" value="F:inositol-1,4,5,6-tetrakisphosphate 3-kinase activity"/>
    <property type="evidence" value="ECO:0007669"/>
    <property type="project" value="TreeGrafter"/>
</dbReference>
<sequence>MDLKRFDNQVAGHDNILQFSTHDLLIIKPCSDQEQLFYEQAQAHDDFLDWIPECYGTLRQATDKEIQMLNKDEQATSLPRLDNPSPTADLDHHLCLENIVSGFVQPCIVDIKLGYHIYEDTADEKKKAKMIRNAQGTTTESMGLRISGMKVFQPQEHGYIVYPKQYGRDRTKDNFIQGLLSFFYPGQLTDHRADDTGLPLHCRRVPLKNTSTSTLPLNKKKIEWIVEHFMDTIEEIMDFLMDHPELHLTASSLLLVYEGDADAAQRIWQRYLDEDKQHDSQPTAATLDQDEEQDNEDEVDEPLEPKLCDVRLIDFARSRWEHGRRDEQDPSLMKALGNMLSMLQQVLSDPPV</sequence>
<comment type="caution">
    <text evidence="6">The sequence shown here is derived from an EMBL/GenBank/DDBJ whole genome shotgun (WGS) entry which is preliminary data.</text>
</comment>
<reference evidence="6 7" key="1">
    <citation type="submission" date="2016-07" db="EMBL/GenBank/DDBJ databases">
        <title>Pervasive Adenine N6-methylation of Active Genes in Fungi.</title>
        <authorList>
            <consortium name="DOE Joint Genome Institute"/>
            <person name="Mondo S.J."/>
            <person name="Dannebaum R.O."/>
            <person name="Kuo R.C."/>
            <person name="Labutti K."/>
            <person name="Haridas S."/>
            <person name="Kuo A."/>
            <person name="Salamov A."/>
            <person name="Ahrendt S.R."/>
            <person name="Lipzen A."/>
            <person name="Sullivan W."/>
            <person name="Andreopoulos W.B."/>
            <person name="Clum A."/>
            <person name="Lindquist E."/>
            <person name="Daum C."/>
            <person name="Ramamoorthy G.K."/>
            <person name="Gryganskyi A."/>
            <person name="Culley D."/>
            <person name="Magnuson J.K."/>
            <person name="James T.Y."/>
            <person name="O'Malley M.A."/>
            <person name="Stajich J.E."/>
            <person name="Spatafora J.W."/>
            <person name="Visel A."/>
            <person name="Grigoriev I.V."/>
        </authorList>
    </citation>
    <scope>NUCLEOTIDE SEQUENCE [LARGE SCALE GENOMIC DNA]</scope>
    <source>
        <strain evidence="6 7">NRRL 3301</strain>
    </source>
</reference>
<accession>A0A1X2GX32</accession>
<dbReference type="InterPro" id="IPR038286">
    <property type="entry name" value="IPK_sf"/>
</dbReference>
<organism evidence="6 7">
    <name type="scientific">Hesseltinella vesiculosa</name>
    <dbReference type="NCBI Taxonomy" id="101127"/>
    <lineage>
        <taxon>Eukaryota</taxon>
        <taxon>Fungi</taxon>
        <taxon>Fungi incertae sedis</taxon>
        <taxon>Mucoromycota</taxon>
        <taxon>Mucoromycotina</taxon>
        <taxon>Mucoromycetes</taxon>
        <taxon>Mucorales</taxon>
        <taxon>Cunninghamellaceae</taxon>
        <taxon>Hesseltinella</taxon>
    </lineage>
</organism>
<evidence type="ECO:0000256" key="4">
    <source>
        <dbReference type="RuleBase" id="RU363090"/>
    </source>
</evidence>
<dbReference type="Pfam" id="PF03770">
    <property type="entry name" value="IPK"/>
    <property type="match status" value="1"/>
</dbReference>
<dbReference type="InterPro" id="IPR005522">
    <property type="entry name" value="IPK"/>
</dbReference>
<dbReference type="GO" id="GO:0046854">
    <property type="term" value="P:phosphatidylinositol phosphate biosynthetic process"/>
    <property type="evidence" value="ECO:0007669"/>
    <property type="project" value="TreeGrafter"/>
</dbReference>
<keyword evidence="2 4" id="KW-0808">Transferase</keyword>
<feature type="region of interest" description="Disordered" evidence="5">
    <location>
        <begin position="274"/>
        <end position="303"/>
    </location>
</feature>
<evidence type="ECO:0000313" key="7">
    <source>
        <dbReference type="Proteomes" id="UP000242146"/>
    </source>
</evidence>
<dbReference type="GO" id="GO:0008440">
    <property type="term" value="F:inositol-1,4,5-trisphosphate 3-kinase activity"/>
    <property type="evidence" value="ECO:0007669"/>
    <property type="project" value="TreeGrafter"/>
</dbReference>
<name>A0A1X2GX32_9FUNG</name>
<dbReference type="GO" id="GO:0005634">
    <property type="term" value="C:nucleus"/>
    <property type="evidence" value="ECO:0007669"/>
    <property type="project" value="TreeGrafter"/>
</dbReference>
<gene>
    <name evidence="6" type="ORF">DM01DRAFT_1330779</name>
</gene>
<dbReference type="Gene3D" id="3.30.470.160">
    <property type="entry name" value="Inositol polyphosphate kinase"/>
    <property type="match status" value="1"/>
</dbReference>
<dbReference type="GO" id="GO:0032958">
    <property type="term" value="P:inositol phosphate biosynthetic process"/>
    <property type="evidence" value="ECO:0007669"/>
    <property type="project" value="InterPro"/>
</dbReference>
<comment type="similarity">
    <text evidence="1 4">Belongs to the inositol phosphokinase (IPK) family.</text>
</comment>
<keyword evidence="7" id="KW-1185">Reference proteome</keyword>
<dbReference type="EMBL" id="MCGT01000001">
    <property type="protein sequence ID" value="ORX62653.1"/>
    <property type="molecule type" value="Genomic_DNA"/>
</dbReference>
<feature type="compositionally biased region" description="Acidic residues" evidence="5">
    <location>
        <begin position="288"/>
        <end position="302"/>
    </location>
</feature>
<dbReference type="Proteomes" id="UP000242146">
    <property type="component" value="Unassembled WGS sequence"/>
</dbReference>
<protein>
    <recommendedName>
        <fullName evidence="4">Kinase</fullName>
        <ecNumber evidence="4">2.7.-.-</ecNumber>
    </recommendedName>
</protein>
<dbReference type="OrthoDB" id="338650at2759"/>
<evidence type="ECO:0000256" key="1">
    <source>
        <dbReference type="ARBA" id="ARBA00007374"/>
    </source>
</evidence>
<dbReference type="PANTHER" id="PTHR12400">
    <property type="entry name" value="INOSITOL POLYPHOSPHATE KINASE"/>
    <property type="match status" value="1"/>
</dbReference>
<dbReference type="PANTHER" id="PTHR12400:SF103">
    <property type="entry name" value="INOSITOL POLYPHOSPHATE MULTIKINASE"/>
    <property type="match status" value="1"/>
</dbReference>
<dbReference type="SUPFAM" id="SSF56104">
    <property type="entry name" value="SAICAR synthase-like"/>
    <property type="match status" value="1"/>
</dbReference>
<evidence type="ECO:0000256" key="5">
    <source>
        <dbReference type="SAM" id="MobiDB-lite"/>
    </source>
</evidence>
<dbReference type="EC" id="2.7.-.-" evidence="4"/>
<dbReference type="AlphaFoldDB" id="A0A1X2GX32"/>
<evidence type="ECO:0000313" key="6">
    <source>
        <dbReference type="EMBL" id="ORX62653.1"/>
    </source>
</evidence>
<dbReference type="GO" id="GO:0005737">
    <property type="term" value="C:cytoplasm"/>
    <property type="evidence" value="ECO:0007669"/>
    <property type="project" value="TreeGrafter"/>
</dbReference>
<proteinExistence type="inferred from homology"/>
<keyword evidence="3 4" id="KW-0418">Kinase</keyword>